<comment type="caution">
    <text evidence="1">The sequence shown here is derived from an EMBL/GenBank/DDBJ whole genome shotgun (WGS) entry which is preliminary data.</text>
</comment>
<evidence type="ECO:0000313" key="2">
    <source>
        <dbReference type="Proteomes" id="UP000178435"/>
    </source>
</evidence>
<accession>A0A1F7RX30</accession>
<organism evidence="1 2">
    <name type="scientific">Candidatus Schekmanbacteria bacterium RBG_16_38_11</name>
    <dbReference type="NCBI Taxonomy" id="1817880"/>
    <lineage>
        <taxon>Bacteria</taxon>
        <taxon>Candidatus Schekmaniibacteriota</taxon>
    </lineage>
</organism>
<evidence type="ECO:0000313" key="1">
    <source>
        <dbReference type="EMBL" id="OGL45618.1"/>
    </source>
</evidence>
<proteinExistence type="predicted"/>
<dbReference type="EMBL" id="MGDF01000085">
    <property type="protein sequence ID" value="OGL45618.1"/>
    <property type="molecule type" value="Genomic_DNA"/>
</dbReference>
<protein>
    <recommendedName>
        <fullName evidence="3">Deoxyhypusine synthase</fullName>
    </recommendedName>
</protein>
<gene>
    <name evidence="1" type="ORF">A2149_07210</name>
</gene>
<reference evidence="1 2" key="1">
    <citation type="journal article" date="2016" name="Nat. Commun.">
        <title>Thousands of microbial genomes shed light on interconnected biogeochemical processes in an aquifer system.</title>
        <authorList>
            <person name="Anantharaman K."/>
            <person name="Brown C.T."/>
            <person name="Hug L.A."/>
            <person name="Sharon I."/>
            <person name="Castelle C.J."/>
            <person name="Probst A.J."/>
            <person name="Thomas B.C."/>
            <person name="Singh A."/>
            <person name="Wilkins M.J."/>
            <person name="Karaoz U."/>
            <person name="Brodie E.L."/>
            <person name="Williams K.H."/>
            <person name="Hubbard S.S."/>
            <person name="Banfield J.F."/>
        </authorList>
    </citation>
    <scope>NUCLEOTIDE SEQUENCE [LARGE SCALE GENOMIC DNA]</scope>
</reference>
<dbReference type="AlphaFoldDB" id="A0A1F7RX30"/>
<dbReference type="Gene3D" id="3.40.50.10690">
    <property type="entry name" value="putative lor/sdh protein like domains"/>
    <property type="match status" value="1"/>
</dbReference>
<dbReference type="Proteomes" id="UP000178435">
    <property type="component" value="Unassembled WGS sequence"/>
</dbReference>
<sequence>MVKFPELNFKKIKKYPITERKNLVSIKDFATLSKKNSVSSLVGSMPDILGGRDFKVLLDKILTAKRNNKTIVLAIGAHVIKCGLSPLIIELMRKGVIKAIAMNGAGAIHDYEISLIGKTSEDVAAQIGEGIFGMAAETGKALNMAATEGAKKNSGFGNALGKLIKREKQPHKELSIIYNALVLDVPVTIHVAIGTDTVHMCAEADGEAIGKASLLDFRKICSVVSTLDEGIWINMGSAVILPEVFLKAITVCRNIGIKVEKFLSVNIDMIPHYRPLTNVVKRPTLKGGRGINLIGQYEILFPLLTAAILERLEKKNENKKTF</sequence>
<name>A0A1F7RX30_9BACT</name>
<evidence type="ECO:0008006" key="3">
    <source>
        <dbReference type="Google" id="ProtNLM"/>
    </source>
</evidence>